<protein>
    <submittedName>
        <fullName evidence="1">Phage regulatory protein Rha (Phage_pRha)</fullName>
    </submittedName>
</protein>
<dbReference type="EMBL" id="LT575490">
    <property type="protein sequence ID" value="SAY44372.1"/>
    <property type="molecule type" value="Genomic_DNA"/>
</dbReference>
<proteinExistence type="predicted"/>
<evidence type="ECO:0000313" key="1">
    <source>
        <dbReference type="EMBL" id="SAY44372.1"/>
    </source>
</evidence>
<reference evidence="1" key="1">
    <citation type="submission" date="2016-05" db="EMBL/GenBank/DDBJ databases">
        <authorList>
            <person name="Cock P.J.A."/>
            <person name="Cock P.J.A."/>
        </authorList>
    </citation>
    <scope>NUCLEOTIDE SEQUENCE</scope>
    <source>
        <strain evidence="1">PWN146_assembly</strain>
    </source>
</reference>
<accession>A0A1C3HH81</accession>
<dbReference type="AlphaFoldDB" id="A0A1C3HH81"/>
<sequence>MENNTDLKVIGGQPMMSSRDMAEITGKEVKNIHADIWNTLGQLYHIEKDGWDFSHHKNQSVMIIDGVIACIDNRGYVSEFLLNRRHSEIQITGYDVIRRAAFIDRWEALETGKAQPRIAAPAPVPQAISASDHILSVARVVAEATASATMKAVMELSGTQVFAAQALPPASPEQVAPVSAVAAEPIASQPAPEFSPVIDLMWAFGISDAACRRLASYANLPTKLTNGERGHLLIHHASFADAVFTLIDESTPPTGKRKRWQHPDFGGFTLKVTEANKGAVEAKQ</sequence>
<gene>
    <name evidence="1" type="ORF">PWN146_03082</name>
</gene>
<name>A0A1C3HH81_SERMA</name>
<organism evidence="1">
    <name type="scientific">Serratia marcescens</name>
    <dbReference type="NCBI Taxonomy" id="615"/>
    <lineage>
        <taxon>Bacteria</taxon>
        <taxon>Pseudomonadati</taxon>
        <taxon>Pseudomonadota</taxon>
        <taxon>Gammaproteobacteria</taxon>
        <taxon>Enterobacterales</taxon>
        <taxon>Yersiniaceae</taxon>
        <taxon>Serratia</taxon>
    </lineage>
</organism>